<gene>
    <name evidence="10" type="ORF">M8T91_10565</name>
</gene>
<dbReference type="RefSeq" id="WP_301414128.1">
    <property type="nucleotide sequence ID" value="NZ_CP098023.1"/>
</dbReference>
<dbReference type="InterPro" id="IPR000421">
    <property type="entry name" value="FA58C"/>
</dbReference>
<evidence type="ECO:0000313" key="11">
    <source>
        <dbReference type="Proteomes" id="UP001321520"/>
    </source>
</evidence>
<dbReference type="InterPro" id="IPR032466">
    <property type="entry name" value="Metal_Hydrolase"/>
</dbReference>
<dbReference type="PROSITE" id="PS50231">
    <property type="entry name" value="RICIN_B_LECTIN"/>
    <property type="match status" value="1"/>
</dbReference>
<reference evidence="10 11" key="1">
    <citation type="submission" date="2022-05" db="EMBL/GenBank/DDBJ databases">
        <title>Microbulbifer sp. nov., isolated from sponge.</title>
        <authorList>
            <person name="Gao L."/>
        </authorList>
    </citation>
    <scope>NUCLEOTIDE SEQUENCE [LARGE SCALE GENOMIC DNA]</scope>
    <source>
        <strain evidence="10 11">MI-G</strain>
    </source>
</reference>
<dbReference type="InterPro" id="IPR008979">
    <property type="entry name" value="Galactose-bd-like_sf"/>
</dbReference>
<dbReference type="SUPFAM" id="SSF50370">
    <property type="entry name" value="Ricin B-like lectins"/>
    <property type="match status" value="1"/>
</dbReference>
<keyword evidence="8" id="KW-0732">Signal</keyword>
<sequence length="982" mass="108210">MKSTLKKIWVSILIILSGMSVFATANTIETSYTLAQGCYAIKAPQTGRYMHPGGGDYRFDAIDVTAASHFYFKPTRLGMYMLRDKTGNFLTTRGPLDIARNTAASEWAQWSVEPAGNGHFRLFSTKFWKDLRYNKGDGGTYLFDLFNLGNRNSENIFELVEQEDCTPFPEAELNASINPAIPPTGDVNAPVIGFADVHTHLNSNEFMGGKFLHGRPFHPYGIQNALDDGSGIHGPNGGLDIIGNLQDGGDLAARHMTAGWPNFPYWPNHHTQSHQQAYYKWIERVHLAGLKLMVTNMVQNEVLCEVQNVVNPVSWVNPNACDDSLSIDLQLRRVYEMQDYIDAQAGGIGKGFFRIVTSAAEARSVIASGKLAVVLGVEVSSVLDCDEGSGCTEAWIDQKLQYLYSRGIRSLFPIHKFDNDLGGPHMQGADEIINIGNMLQTGHLYHIEACPPNEPSGRKLPSGFPLLGNVPFIKDIINLFGASPNYDQSIDQHCNRKHLTTMGKYLINRMIDKEMIIEIDHMSAGAFADTMEIVERRNYSGVISSHSNPKLNGALSPLQQRVLNVGGVMFPYNGPSDYNISNIDTIRAALATTPYLAGVGIGTDTNGLAPQAGRSSTSDMNPVIYPFTSYDGRVTFDRQRTGNRSFDLNNEGLAHYGLLADLVEDMRLNASPQTMQAFFNSAEAYLQMWERATPTTNSQYVQIRDKRSGQCLDVPGVDNGVANYAKVQLETCTHNHFDQHWLIDWDTGLIRNRMNDDLCLTHADGTSVNGLRASIYACSVNHRWILDGDVIRDANNESMVLDGFGNTKGATVGMWEFHGGMNQRWAITEVSAASSGYRNLAVEGIATQSDTSHGGSASRAIDGNISGHWGDGSITHTSASAYPSWTLDLGSIKKIENIAIWNRVDCCGERLQDFHVFVSDLPFAGESISDSQEQSNVREFFLPGPAEQLKYVINVGVGRYVRIQLASDNEALSLAEVQVFGQ</sequence>
<evidence type="ECO:0000259" key="9">
    <source>
        <dbReference type="PROSITE" id="PS50022"/>
    </source>
</evidence>
<dbReference type="EMBL" id="CP098023">
    <property type="protein sequence ID" value="WKD48377.1"/>
    <property type="molecule type" value="Genomic_DNA"/>
</dbReference>
<evidence type="ECO:0000256" key="6">
    <source>
        <dbReference type="ARBA" id="ARBA00022837"/>
    </source>
</evidence>
<dbReference type="InterPro" id="IPR000772">
    <property type="entry name" value="Ricin_B_lectin"/>
</dbReference>
<protein>
    <submittedName>
        <fullName evidence="10">Ricin-type beta-trefoil lectin domain protein</fullName>
    </submittedName>
</protein>
<feature type="chain" id="PRO_5046723290" evidence="8">
    <location>
        <begin position="26"/>
        <end position="982"/>
    </location>
</feature>
<evidence type="ECO:0000256" key="1">
    <source>
        <dbReference type="ARBA" id="ARBA00002219"/>
    </source>
</evidence>
<dbReference type="SUPFAM" id="SSF51556">
    <property type="entry name" value="Metallo-dependent hydrolases"/>
    <property type="match status" value="1"/>
</dbReference>
<keyword evidence="7" id="KW-1015">Disulfide bond</keyword>
<dbReference type="InterPro" id="IPR006585">
    <property type="entry name" value="FTP1"/>
</dbReference>
<feature type="domain" description="F5/8 type C" evidence="9">
    <location>
        <begin position="825"/>
        <end position="982"/>
    </location>
</feature>
<dbReference type="InterPro" id="IPR051941">
    <property type="entry name" value="BG_Antigen-Binding_Lectin"/>
</dbReference>
<proteinExistence type="inferred from homology"/>
<evidence type="ECO:0000256" key="4">
    <source>
        <dbReference type="ARBA" id="ARBA00022723"/>
    </source>
</evidence>
<keyword evidence="5" id="KW-0430">Lectin</keyword>
<dbReference type="Gene3D" id="2.60.120.260">
    <property type="entry name" value="Galactose-binding domain-like"/>
    <property type="match status" value="1"/>
</dbReference>
<feature type="signal peptide" evidence="8">
    <location>
        <begin position="1"/>
        <end position="25"/>
    </location>
</feature>
<dbReference type="PANTHER" id="PTHR45713">
    <property type="entry name" value="FTP DOMAIN-CONTAINING PROTEIN"/>
    <property type="match status" value="1"/>
</dbReference>
<comment type="function">
    <text evidence="1">Acts as a defensive agent. Recognizes blood group fucosylated oligosaccharides including A, B, H and Lewis B-type antigens. Does not recognize Lewis A antigen and has low affinity for monovalent haptens.</text>
</comment>
<organism evidence="10 11">
    <name type="scientific">Microbulbifer spongiae</name>
    <dbReference type="NCBI Taxonomy" id="2944933"/>
    <lineage>
        <taxon>Bacteria</taxon>
        <taxon>Pseudomonadati</taxon>
        <taxon>Pseudomonadota</taxon>
        <taxon>Gammaproteobacteria</taxon>
        <taxon>Cellvibrionales</taxon>
        <taxon>Microbulbiferaceae</taxon>
        <taxon>Microbulbifer</taxon>
    </lineage>
</organism>
<dbReference type="InterPro" id="IPR035992">
    <property type="entry name" value="Ricin_B-like_lectins"/>
</dbReference>
<evidence type="ECO:0000256" key="7">
    <source>
        <dbReference type="ARBA" id="ARBA00023157"/>
    </source>
</evidence>
<evidence type="ECO:0000256" key="2">
    <source>
        <dbReference type="ARBA" id="ARBA00010147"/>
    </source>
</evidence>
<dbReference type="SUPFAM" id="SSF49785">
    <property type="entry name" value="Galactose-binding domain-like"/>
    <property type="match status" value="1"/>
</dbReference>
<evidence type="ECO:0000313" key="10">
    <source>
        <dbReference type="EMBL" id="WKD48377.1"/>
    </source>
</evidence>
<evidence type="ECO:0000256" key="3">
    <source>
        <dbReference type="ARBA" id="ARBA00011233"/>
    </source>
</evidence>
<dbReference type="Gene3D" id="3.20.20.140">
    <property type="entry name" value="Metal-dependent hydrolases"/>
    <property type="match status" value="1"/>
</dbReference>
<evidence type="ECO:0000256" key="5">
    <source>
        <dbReference type="ARBA" id="ARBA00022734"/>
    </source>
</evidence>
<name>A0ABY9E7Q3_9GAMM</name>
<comment type="subunit">
    <text evidence="3">Homotrimer.</text>
</comment>
<dbReference type="PANTHER" id="PTHR45713:SF6">
    <property type="entry name" value="F5_8 TYPE C DOMAIN-CONTAINING PROTEIN"/>
    <property type="match status" value="1"/>
</dbReference>
<dbReference type="PROSITE" id="PS50022">
    <property type="entry name" value="FA58C_3"/>
    <property type="match status" value="1"/>
</dbReference>
<keyword evidence="11" id="KW-1185">Reference proteome</keyword>
<accession>A0ABY9E7Q3</accession>
<evidence type="ECO:0000256" key="8">
    <source>
        <dbReference type="SAM" id="SignalP"/>
    </source>
</evidence>
<dbReference type="SMART" id="SM00458">
    <property type="entry name" value="RICIN"/>
    <property type="match status" value="1"/>
</dbReference>
<dbReference type="SMART" id="SM00607">
    <property type="entry name" value="FTP"/>
    <property type="match status" value="1"/>
</dbReference>
<dbReference type="Proteomes" id="UP001321520">
    <property type="component" value="Chromosome"/>
</dbReference>
<keyword evidence="6" id="KW-0106">Calcium</keyword>
<comment type="similarity">
    <text evidence="2">Belongs to the fucolectin family.</text>
</comment>
<dbReference type="Pfam" id="PF00652">
    <property type="entry name" value="Ricin_B_lectin"/>
    <property type="match status" value="1"/>
</dbReference>
<keyword evidence="4" id="KW-0479">Metal-binding</keyword>
<dbReference type="Pfam" id="PF22633">
    <property type="entry name" value="F5_F8_type_C_2"/>
    <property type="match status" value="1"/>
</dbReference>
<dbReference type="Gene3D" id="2.80.10.50">
    <property type="match status" value="1"/>
</dbReference>